<gene>
    <name evidence="2" type="ORF">C8A00DRAFT_35498</name>
</gene>
<evidence type="ECO:0000256" key="1">
    <source>
        <dbReference type="SAM" id="Phobius"/>
    </source>
</evidence>
<feature type="transmembrane region" description="Helical" evidence="1">
    <location>
        <begin position="21"/>
        <end position="40"/>
    </location>
</feature>
<keyword evidence="1" id="KW-1133">Transmembrane helix</keyword>
<reference evidence="2" key="1">
    <citation type="journal article" date="2023" name="Mol. Phylogenet. Evol.">
        <title>Genome-scale phylogeny and comparative genomics of the fungal order Sordariales.</title>
        <authorList>
            <person name="Hensen N."/>
            <person name="Bonometti L."/>
            <person name="Westerberg I."/>
            <person name="Brannstrom I.O."/>
            <person name="Guillou S."/>
            <person name="Cros-Aarteil S."/>
            <person name="Calhoun S."/>
            <person name="Haridas S."/>
            <person name="Kuo A."/>
            <person name="Mondo S."/>
            <person name="Pangilinan J."/>
            <person name="Riley R."/>
            <person name="LaButti K."/>
            <person name="Andreopoulos B."/>
            <person name="Lipzen A."/>
            <person name="Chen C."/>
            <person name="Yan M."/>
            <person name="Daum C."/>
            <person name="Ng V."/>
            <person name="Clum A."/>
            <person name="Steindorff A."/>
            <person name="Ohm R.A."/>
            <person name="Martin F."/>
            <person name="Silar P."/>
            <person name="Natvig D.O."/>
            <person name="Lalanne C."/>
            <person name="Gautier V."/>
            <person name="Ament-Velasquez S.L."/>
            <person name="Kruys A."/>
            <person name="Hutchinson M.I."/>
            <person name="Powell A.J."/>
            <person name="Barry K."/>
            <person name="Miller A.N."/>
            <person name="Grigoriev I.V."/>
            <person name="Debuchy R."/>
            <person name="Gladieux P."/>
            <person name="Hiltunen Thoren M."/>
            <person name="Johannesson H."/>
        </authorList>
    </citation>
    <scope>NUCLEOTIDE SEQUENCE</scope>
    <source>
        <strain evidence="2">CBS 538.74</strain>
    </source>
</reference>
<protein>
    <submittedName>
        <fullName evidence="2">Uncharacterized protein</fullName>
    </submittedName>
</protein>
<sequence length="149" mass="16146">MTTPKRRQTVRRLQTAMATGYTGVGAWCFLHPTSVIAFTLTRKYVNMSNATTHLFARCFGAQAMICGLLLGTSEMTTLSFTVFGLAVPYLGAYFWFRGIGPPSGMVNETMWVDFIGNLLVMGGSFSCAKLLKDDAKSSSGEGVEDESDG</sequence>
<comment type="caution">
    <text evidence="2">The sequence shown here is derived from an EMBL/GenBank/DDBJ whole genome shotgun (WGS) entry which is preliminary data.</text>
</comment>
<dbReference type="EMBL" id="MU856998">
    <property type="protein sequence ID" value="KAK4151829.1"/>
    <property type="molecule type" value="Genomic_DNA"/>
</dbReference>
<evidence type="ECO:0000313" key="3">
    <source>
        <dbReference type="Proteomes" id="UP001302745"/>
    </source>
</evidence>
<dbReference type="Proteomes" id="UP001302745">
    <property type="component" value="Unassembled WGS sequence"/>
</dbReference>
<feature type="transmembrane region" description="Helical" evidence="1">
    <location>
        <begin position="52"/>
        <end position="71"/>
    </location>
</feature>
<feature type="transmembrane region" description="Helical" evidence="1">
    <location>
        <begin position="78"/>
        <end position="96"/>
    </location>
</feature>
<proteinExistence type="predicted"/>
<dbReference type="AlphaFoldDB" id="A0AAN6VID6"/>
<evidence type="ECO:0000313" key="2">
    <source>
        <dbReference type="EMBL" id="KAK4151829.1"/>
    </source>
</evidence>
<keyword evidence="1" id="KW-0812">Transmembrane</keyword>
<feature type="transmembrane region" description="Helical" evidence="1">
    <location>
        <begin position="111"/>
        <end position="131"/>
    </location>
</feature>
<keyword evidence="1" id="KW-0472">Membrane</keyword>
<accession>A0AAN6VID6</accession>
<organism evidence="2 3">
    <name type="scientific">Chaetomidium leptoderma</name>
    <dbReference type="NCBI Taxonomy" id="669021"/>
    <lineage>
        <taxon>Eukaryota</taxon>
        <taxon>Fungi</taxon>
        <taxon>Dikarya</taxon>
        <taxon>Ascomycota</taxon>
        <taxon>Pezizomycotina</taxon>
        <taxon>Sordariomycetes</taxon>
        <taxon>Sordariomycetidae</taxon>
        <taxon>Sordariales</taxon>
        <taxon>Chaetomiaceae</taxon>
        <taxon>Chaetomidium</taxon>
    </lineage>
</organism>
<name>A0AAN6VID6_9PEZI</name>
<keyword evidence="3" id="KW-1185">Reference proteome</keyword>
<reference evidence="2" key="2">
    <citation type="submission" date="2023-05" db="EMBL/GenBank/DDBJ databases">
        <authorList>
            <consortium name="Lawrence Berkeley National Laboratory"/>
            <person name="Steindorff A."/>
            <person name="Hensen N."/>
            <person name="Bonometti L."/>
            <person name="Westerberg I."/>
            <person name="Brannstrom I.O."/>
            <person name="Guillou S."/>
            <person name="Cros-Aarteil S."/>
            <person name="Calhoun S."/>
            <person name="Haridas S."/>
            <person name="Kuo A."/>
            <person name="Mondo S."/>
            <person name="Pangilinan J."/>
            <person name="Riley R."/>
            <person name="Labutti K."/>
            <person name="Andreopoulos B."/>
            <person name="Lipzen A."/>
            <person name="Chen C."/>
            <person name="Yanf M."/>
            <person name="Daum C."/>
            <person name="Ng V."/>
            <person name="Clum A."/>
            <person name="Ohm R."/>
            <person name="Martin F."/>
            <person name="Silar P."/>
            <person name="Natvig D."/>
            <person name="Lalanne C."/>
            <person name="Gautier V."/>
            <person name="Ament-Velasquez S.L."/>
            <person name="Kruys A."/>
            <person name="Hutchinson M.I."/>
            <person name="Powell A.J."/>
            <person name="Barry K."/>
            <person name="Miller A.N."/>
            <person name="Grigoriev I.V."/>
            <person name="Debuchy R."/>
            <person name="Gladieux P."/>
            <person name="Thoren M.H."/>
            <person name="Johannesson H."/>
        </authorList>
    </citation>
    <scope>NUCLEOTIDE SEQUENCE</scope>
    <source>
        <strain evidence="2">CBS 538.74</strain>
    </source>
</reference>